<organism evidence="1 2">
    <name type="scientific">Massarina eburnea CBS 473.64</name>
    <dbReference type="NCBI Taxonomy" id="1395130"/>
    <lineage>
        <taxon>Eukaryota</taxon>
        <taxon>Fungi</taxon>
        <taxon>Dikarya</taxon>
        <taxon>Ascomycota</taxon>
        <taxon>Pezizomycotina</taxon>
        <taxon>Dothideomycetes</taxon>
        <taxon>Pleosporomycetidae</taxon>
        <taxon>Pleosporales</taxon>
        <taxon>Massarineae</taxon>
        <taxon>Massarinaceae</taxon>
        <taxon>Massarina</taxon>
    </lineage>
</organism>
<reference evidence="1" key="1">
    <citation type="journal article" date="2020" name="Stud. Mycol.">
        <title>101 Dothideomycetes genomes: a test case for predicting lifestyles and emergence of pathogens.</title>
        <authorList>
            <person name="Haridas S."/>
            <person name="Albert R."/>
            <person name="Binder M."/>
            <person name="Bloem J."/>
            <person name="Labutti K."/>
            <person name="Salamov A."/>
            <person name="Andreopoulos B."/>
            <person name="Baker S."/>
            <person name="Barry K."/>
            <person name="Bills G."/>
            <person name="Bluhm B."/>
            <person name="Cannon C."/>
            <person name="Castanera R."/>
            <person name="Culley D."/>
            <person name="Daum C."/>
            <person name="Ezra D."/>
            <person name="Gonzalez J."/>
            <person name="Henrissat B."/>
            <person name="Kuo A."/>
            <person name="Liang C."/>
            <person name="Lipzen A."/>
            <person name="Lutzoni F."/>
            <person name="Magnuson J."/>
            <person name="Mondo S."/>
            <person name="Nolan M."/>
            <person name="Ohm R."/>
            <person name="Pangilinan J."/>
            <person name="Park H.-J."/>
            <person name="Ramirez L."/>
            <person name="Alfaro M."/>
            <person name="Sun H."/>
            <person name="Tritt A."/>
            <person name="Yoshinaga Y."/>
            <person name="Zwiers L.-H."/>
            <person name="Turgeon B."/>
            <person name="Goodwin S."/>
            <person name="Spatafora J."/>
            <person name="Crous P."/>
            <person name="Grigoriev I."/>
        </authorList>
    </citation>
    <scope>NUCLEOTIDE SEQUENCE</scope>
    <source>
        <strain evidence="1">CBS 473.64</strain>
    </source>
</reference>
<evidence type="ECO:0000313" key="1">
    <source>
        <dbReference type="EMBL" id="KAF2641999.1"/>
    </source>
</evidence>
<dbReference type="EMBL" id="MU006782">
    <property type="protein sequence ID" value="KAF2641999.1"/>
    <property type="molecule type" value="Genomic_DNA"/>
</dbReference>
<keyword evidence="2" id="KW-1185">Reference proteome</keyword>
<dbReference type="AlphaFoldDB" id="A0A6A6S2F8"/>
<gene>
    <name evidence="1" type="ORF">P280DRAFT_290511</name>
</gene>
<protein>
    <submittedName>
        <fullName evidence="1">Uncharacterized protein</fullName>
    </submittedName>
</protein>
<evidence type="ECO:0000313" key="2">
    <source>
        <dbReference type="Proteomes" id="UP000799753"/>
    </source>
</evidence>
<sequence>MLPRSKNEKIFWEGSERSGDHWLMARERRNALGEARRLWEFGKVRDAERMRLTNPRRACFCTTYEGS</sequence>
<dbReference type="Proteomes" id="UP000799753">
    <property type="component" value="Unassembled WGS sequence"/>
</dbReference>
<name>A0A6A6S2F8_9PLEO</name>
<accession>A0A6A6S2F8</accession>
<proteinExistence type="predicted"/>